<feature type="domain" description="Transposase InsH N-terminal" evidence="1">
    <location>
        <begin position="33"/>
        <end position="119"/>
    </location>
</feature>
<reference evidence="2 3" key="1">
    <citation type="submission" date="2018-11" db="EMBL/GenBank/DDBJ databases">
        <title>Parancylomarina longa gen. nov., sp. nov., isolated from sediments of southern Okinawa.</title>
        <authorList>
            <person name="Fu T."/>
        </authorList>
    </citation>
    <scope>NUCLEOTIDE SEQUENCE [LARGE SCALE GENOMIC DNA]</scope>
    <source>
        <strain evidence="2 3">T3-2 S1-C</strain>
    </source>
</reference>
<organism evidence="2 3">
    <name type="scientific">Ancylomarina longa</name>
    <dbReference type="NCBI Taxonomy" id="2487017"/>
    <lineage>
        <taxon>Bacteria</taxon>
        <taxon>Pseudomonadati</taxon>
        <taxon>Bacteroidota</taxon>
        <taxon>Bacteroidia</taxon>
        <taxon>Marinilabiliales</taxon>
        <taxon>Marinifilaceae</taxon>
        <taxon>Ancylomarina</taxon>
    </lineage>
</organism>
<feature type="non-terminal residue" evidence="2">
    <location>
        <position position="140"/>
    </location>
</feature>
<evidence type="ECO:0000313" key="3">
    <source>
        <dbReference type="Proteomes" id="UP000282985"/>
    </source>
</evidence>
<name>A0A434AE52_9BACT</name>
<dbReference type="OrthoDB" id="6064983at2"/>
<dbReference type="RefSeq" id="WP_148114134.1">
    <property type="nucleotide sequence ID" value="NZ_RJJX01000208.1"/>
</dbReference>
<gene>
    <name evidence="2" type="ORF">DLK05_17365</name>
</gene>
<evidence type="ECO:0000313" key="2">
    <source>
        <dbReference type="EMBL" id="RUT72634.1"/>
    </source>
</evidence>
<keyword evidence="3" id="KW-1185">Reference proteome</keyword>
<accession>A0A434AE52</accession>
<dbReference type="Pfam" id="PF05598">
    <property type="entry name" value="DUF772"/>
    <property type="match status" value="1"/>
</dbReference>
<comment type="caution">
    <text evidence="2">The sequence shown here is derived from an EMBL/GenBank/DDBJ whole genome shotgun (WGS) entry which is preliminary data.</text>
</comment>
<proteinExistence type="predicted"/>
<evidence type="ECO:0000259" key="1">
    <source>
        <dbReference type="Pfam" id="PF05598"/>
    </source>
</evidence>
<sequence>MNTTLSPFLKQRFQALQYELIPLVAADLDGISSKLERIIRVLEWSDIESLVYQYQGCAVGRPPADRCALACAFIAKAELGIVTTRGLIERLEVDRRLRRICGFNLYKKLPSEGTFSRVFAEFAARKLTTRVHEQMVKSNL</sequence>
<dbReference type="Proteomes" id="UP000282985">
    <property type="component" value="Unassembled WGS sequence"/>
</dbReference>
<dbReference type="InterPro" id="IPR008490">
    <property type="entry name" value="Transposase_InsH_N"/>
</dbReference>
<protein>
    <submittedName>
        <fullName evidence="2">Transposase</fullName>
    </submittedName>
</protein>
<dbReference type="AlphaFoldDB" id="A0A434AE52"/>
<dbReference type="EMBL" id="RJJX01000208">
    <property type="protein sequence ID" value="RUT72634.1"/>
    <property type="molecule type" value="Genomic_DNA"/>
</dbReference>